<keyword evidence="1" id="KW-0812">Transmembrane</keyword>
<proteinExistence type="predicted"/>
<accession>A0A7S0ZL36</accession>
<evidence type="ECO:0008006" key="3">
    <source>
        <dbReference type="Google" id="ProtNLM"/>
    </source>
</evidence>
<gene>
    <name evidence="2" type="ORF">TOLI1172_LOCUS9020</name>
</gene>
<evidence type="ECO:0000256" key="1">
    <source>
        <dbReference type="SAM" id="Phobius"/>
    </source>
</evidence>
<name>A0A7S0ZL36_9RHOD</name>
<keyword evidence="1" id="KW-1133">Transmembrane helix</keyword>
<dbReference type="AlphaFoldDB" id="A0A7S0ZL36"/>
<dbReference type="Gene3D" id="3.40.50.11350">
    <property type="match status" value="1"/>
</dbReference>
<keyword evidence="1" id="KW-0472">Membrane</keyword>
<reference evidence="2" key="1">
    <citation type="submission" date="2021-01" db="EMBL/GenBank/DDBJ databases">
        <authorList>
            <person name="Corre E."/>
            <person name="Pelletier E."/>
            <person name="Niang G."/>
            <person name="Scheremetjew M."/>
            <person name="Finn R."/>
            <person name="Kale V."/>
            <person name="Holt S."/>
            <person name="Cochrane G."/>
            <person name="Meng A."/>
            <person name="Brown T."/>
            <person name="Cohen L."/>
        </authorList>
    </citation>
    <scope>NUCLEOTIDE SEQUENCE</scope>
    <source>
        <strain evidence="2">CCMP3278</strain>
    </source>
</reference>
<feature type="transmembrane region" description="Helical" evidence="1">
    <location>
        <begin position="6"/>
        <end position="27"/>
    </location>
</feature>
<sequence length="450" mass="51457">MRISLIVRLILFVFTIPASFVFWQLFFGSKIDWKFRYGIQSSTRNDTIFDRKRRVGTELEITSDQGSRPKVNLHDLRPFQGDIPSPKWLNAYVEFHRNAQRLNSEGKDVEVKYLLWFCYDICGGLGDRMRGVVTMLYLAIATDRVLLLQQKNPVALNVSLIPAKINWDFEQWNLPEHIRENWQVLSAIDSSYETLQFYTSGAYEPERYLSIASNYPGWNAIVKDPKWTHKFPGIDELAKESGGMHVDFLFPIGTKTLFHFSSRLETYIVGLRKYLKFLEQEYIGIHWRAGGVWADQTRHDLKYIDKVPECVKQMNLAISNNRGTKCPPIYICSDQSRAKSLLLNKLKLLCGNESAVYASPFIPFHIDRSDAGTQSVAIQKALQTWADYYLLHQSSCVMVSRSGFSEIAALSSTNPFNGSRCWTTFDDCTADGILTHILNPSKEGSVAAKL</sequence>
<dbReference type="EMBL" id="HBFP01012466">
    <property type="protein sequence ID" value="CAD8824621.1"/>
    <property type="molecule type" value="Transcribed_RNA"/>
</dbReference>
<organism evidence="2">
    <name type="scientific">Timspurckia oligopyrenoides</name>
    <dbReference type="NCBI Taxonomy" id="708627"/>
    <lineage>
        <taxon>Eukaryota</taxon>
        <taxon>Rhodophyta</taxon>
        <taxon>Bangiophyceae</taxon>
        <taxon>Porphyridiales</taxon>
        <taxon>Porphyridiaceae</taxon>
        <taxon>Timspurckia</taxon>
    </lineage>
</organism>
<evidence type="ECO:0000313" key="2">
    <source>
        <dbReference type="EMBL" id="CAD8824621.1"/>
    </source>
</evidence>
<protein>
    <recommendedName>
        <fullName evidence="3">GDP-fucose protein O-fucosyltransferase 1</fullName>
    </recommendedName>
</protein>